<dbReference type="AlphaFoldDB" id="A0A7R9HBZ7"/>
<proteinExistence type="predicted"/>
<dbReference type="InterPro" id="IPR012674">
    <property type="entry name" value="Calycin"/>
</dbReference>
<accession>A0A7R9HBZ7</accession>
<dbReference type="PROSITE" id="PS00213">
    <property type="entry name" value="LIPOCALIN"/>
    <property type="match status" value="1"/>
</dbReference>
<feature type="chain" id="PRO_5031536918" evidence="1">
    <location>
        <begin position="20"/>
        <end position="323"/>
    </location>
</feature>
<sequence length="323" mass="36108">MNLLLLLGVFLITYRVVSTCPARAAMSNFNTTRFLGTWYNIKRSSNARVTYKCFHNHFSTDEEGAVSMMTKYYNTSSASYISFPGVLNKMAAASPEAKFNLVRSDQANSFYVLGTDYTNYAVMWWCGPKRNTTEHIGEWAWRQEIYGDRTEHIAQTIFLKLHCARLCKRLYLMIVSTDVVTAAGGSWQKRGHTSLCKAVQETVSDDCQHRCSNCSWWLVAEEGTHFNTGKVGDVTLFRVRALRIICLGATHGGLRYKEGGRDDTNNGGFGVLCDGIRGRGFILIGCVTWVSSRSRTLDAKYQAKADQVLPPGDYLASDQSGCP</sequence>
<feature type="signal peptide" evidence="1">
    <location>
        <begin position="1"/>
        <end position="19"/>
    </location>
</feature>
<dbReference type="GO" id="GO:0006629">
    <property type="term" value="P:lipid metabolic process"/>
    <property type="evidence" value="ECO:0007669"/>
    <property type="project" value="TreeGrafter"/>
</dbReference>
<reference evidence="2" key="1">
    <citation type="submission" date="2020-11" db="EMBL/GenBank/DDBJ databases">
        <authorList>
            <person name="Tran Van P."/>
        </authorList>
    </citation>
    <scope>NUCLEOTIDE SEQUENCE</scope>
</reference>
<protein>
    <submittedName>
        <fullName evidence="2">Uncharacterized protein</fullName>
    </submittedName>
</protein>
<evidence type="ECO:0000256" key="1">
    <source>
        <dbReference type="SAM" id="SignalP"/>
    </source>
</evidence>
<dbReference type="SUPFAM" id="SSF50814">
    <property type="entry name" value="Lipocalins"/>
    <property type="match status" value="1"/>
</dbReference>
<evidence type="ECO:0000313" key="2">
    <source>
        <dbReference type="EMBL" id="CAD7415825.1"/>
    </source>
</evidence>
<dbReference type="Gene3D" id="2.40.128.20">
    <property type="match status" value="1"/>
</dbReference>
<dbReference type="EMBL" id="OD009919">
    <property type="protein sequence ID" value="CAD7415825.1"/>
    <property type="molecule type" value="Genomic_DNA"/>
</dbReference>
<dbReference type="GO" id="GO:0000302">
    <property type="term" value="P:response to reactive oxygen species"/>
    <property type="evidence" value="ECO:0007669"/>
    <property type="project" value="TreeGrafter"/>
</dbReference>
<dbReference type="InterPro" id="IPR022272">
    <property type="entry name" value="Lipocalin_CS"/>
</dbReference>
<gene>
    <name evidence="2" type="ORF">TPSB3V08_LOCUS10597</name>
</gene>
<keyword evidence="1" id="KW-0732">Signal</keyword>
<organism evidence="2">
    <name type="scientific">Timema poppense</name>
    <name type="common">Walking stick</name>
    <dbReference type="NCBI Taxonomy" id="170557"/>
    <lineage>
        <taxon>Eukaryota</taxon>
        <taxon>Metazoa</taxon>
        <taxon>Ecdysozoa</taxon>
        <taxon>Arthropoda</taxon>
        <taxon>Hexapoda</taxon>
        <taxon>Insecta</taxon>
        <taxon>Pterygota</taxon>
        <taxon>Neoptera</taxon>
        <taxon>Polyneoptera</taxon>
        <taxon>Phasmatodea</taxon>
        <taxon>Timematodea</taxon>
        <taxon>Timematoidea</taxon>
        <taxon>Timematidae</taxon>
        <taxon>Timema</taxon>
    </lineage>
</organism>
<dbReference type="PANTHER" id="PTHR10612:SF11">
    <property type="entry name" value="KARL, ISOFORM A"/>
    <property type="match status" value="1"/>
</dbReference>
<dbReference type="GO" id="GO:0005737">
    <property type="term" value="C:cytoplasm"/>
    <property type="evidence" value="ECO:0007669"/>
    <property type="project" value="TreeGrafter"/>
</dbReference>
<dbReference type="PANTHER" id="PTHR10612">
    <property type="entry name" value="APOLIPOPROTEIN D"/>
    <property type="match status" value="1"/>
</dbReference>
<name>A0A7R9HBZ7_TIMPO</name>